<dbReference type="Proteomes" id="UP000554837">
    <property type="component" value="Unassembled WGS sequence"/>
</dbReference>
<dbReference type="SUPFAM" id="SSF46785">
    <property type="entry name" value="Winged helix' DNA-binding domain"/>
    <property type="match status" value="1"/>
</dbReference>
<proteinExistence type="inferred from homology"/>
<feature type="region of interest" description="Disordered" evidence="5">
    <location>
        <begin position="140"/>
        <end position="163"/>
    </location>
</feature>
<dbReference type="Gene3D" id="1.10.10.10">
    <property type="entry name" value="Winged helix-like DNA-binding domain superfamily/Winged helix DNA-binding domain"/>
    <property type="match status" value="1"/>
</dbReference>
<evidence type="ECO:0000256" key="5">
    <source>
        <dbReference type="SAM" id="MobiDB-lite"/>
    </source>
</evidence>
<evidence type="ECO:0000313" key="8">
    <source>
        <dbReference type="Proteomes" id="UP000554837"/>
    </source>
</evidence>
<dbReference type="InterPro" id="IPR036390">
    <property type="entry name" value="WH_DNA-bd_sf"/>
</dbReference>
<dbReference type="Pfam" id="PF00126">
    <property type="entry name" value="HTH_1"/>
    <property type="match status" value="1"/>
</dbReference>
<dbReference type="EMBL" id="JACHHO010000001">
    <property type="protein sequence ID" value="MBB5203909.1"/>
    <property type="molecule type" value="Genomic_DNA"/>
</dbReference>
<dbReference type="GO" id="GO:0003700">
    <property type="term" value="F:DNA-binding transcription factor activity"/>
    <property type="evidence" value="ECO:0007669"/>
    <property type="project" value="InterPro"/>
</dbReference>
<comment type="caution">
    <text evidence="7">The sequence shown here is derived from an EMBL/GenBank/DDBJ whole genome shotgun (WGS) entry which is preliminary data.</text>
</comment>
<protein>
    <submittedName>
        <fullName evidence="7">DNA-binding transcriptional LysR family regulator</fullName>
    </submittedName>
</protein>
<evidence type="ECO:0000259" key="6">
    <source>
        <dbReference type="PROSITE" id="PS50931"/>
    </source>
</evidence>
<dbReference type="AlphaFoldDB" id="A0A840S5Z6"/>
<keyword evidence="2" id="KW-0805">Transcription regulation</keyword>
<gene>
    <name evidence="7" type="ORF">HNQ51_001202</name>
</gene>
<organism evidence="7 8">
    <name type="scientific">Inhella inkyongensis</name>
    <dbReference type="NCBI Taxonomy" id="392593"/>
    <lineage>
        <taxon>Bacteria</taxon>
        <taxon>Pseudomonadati</taxon>
        <taxon>Pseudomonadota</taxon>
        <taxon>Betaproteobacteria</taxon>
        <taxon>Burkholderiales</taxon>
        <taxon>Sphaerotilaceae</taxon>
        <taxon>Inhella</taxon>
    </lineage>
</organism>
<keyword evidence="4" id="KW-0804">Transcription</keyword>
<dbReference type="RefSeq" id="WP_246071411.1">
    <property type="nucleotide sequence ID" value="NZ_CP040709.1"/>
</dbReference>
<dbReference type="Gene3D" id="3.40.190.290">
    <property type="match status" value="1"/>
</dbReference>
<evidence type="ECO:0000313" key="7">
    <source>
        <dbReference type="EMBL" id="MBB5203909.1"/>
    </source>
</evidence>
<dbReference type="PROSITE" id="PS50931">
    <property type="entry name" value="HTH_LYSR"/>
    <property type="match status" value="1"/>
</dbReference>
<evidence type="ECO:0000256" key="2">
    <source>
        <dbReference type="ARBA" id="ARBA00023015"/>
    </source>
</evidence>
<evidence type="ECO:0000256" key="1">
    <source>
        <dbReference type="ARBA" id="ARBA00009437"/>
    </source>
</evidence>
<dbReference type="SUPFAM" id="SSF53850">
    <property type="entry name" value="Periplasmic binding protein-like II"/>
    <property type="match status" value="1"/>
</dbReference>
<keyword evidence="8" id="KW-1185">Reference proteome</keyword>
<feature type="domain" description="HTH lysR-type" evidence="6">
    <location>
        <begin position="20"/>
        <end position="77"/>
    </location>
</feature>
<dbReference type="Pfam" id="PF03466">
    <property type="entry name" value="LysR_substrate"/>
    <property type="match status" value="1"/>
</dbReference>
<dbReference type="PANTHER" id="PTHR30126">
    <property type="entry name" value="HTH-TYPE TRANSCRIPTIONAL REGULATOR"/>
    <property type="match status" value="1"/>
</dbReference>
<accession>A0A840S5Z6</accession>
<evidence type="ECO:0000256" key="4">
    <source>
        <dbReference type="ARBA" id="ARBA00023163"/>
    </source>
</evidence>
<comment type="similarity">
    <text evidence="1">Belongs to the LysR transcriptional regulatory family.</text>
</comment>
<sequence length="346" mass="37341">MATSFKSPEAMHIADKRSVLTPDALAMVDAIARTGSFAGAARELGKVPSALTYSVRQLEEAMDVLLFDRSARHAQLTAAGHELLREGRRLLMELDAVANRVKRIATGWEAELTIAVDDAIARSALFDLIEAFQTQRIEAPPHVHGNGLQDGSQGPPTPPGPPTRLRFRTEVMSGTWEALVSGQADLAIGTTASPPGSQVACEPLGEMEWLFVVAPRHPLAGLEEPLSAAQIAAHRIVTVGDTARQLEPRTVGVVPGQDVLTLPSLQAKLQAQLRGLGCGWLPEPLVREALARGLLVAKATQELRRSQFHYAWRSNGAPPGKALSWWLNQLRSAATRSALLEQHLYA</sequence>
<dbReference type="InterPro" id="IPR000847">
    <property type="entry name" value="LysR_HTH_N"/>
</dbReference>
<keyword evidence="3 7" id="KW-0238">DNA-binding</keyword>
<dbReference type="GO" id="GO:0000976">
    <property type="term" value="F:transcription cis-regulatory region binding"/>
    <property type="evidence" value="ECO:0007669"/>
    <property type="project" value="TreeGrafter"/>
</dbReference>
<name>A0A840S5Z6_9BURK</name>
<dbReference type="InterPro" id="IPR036388">
    <property type="entry name" value="WH-like_DNA-bd_sf"/>
</dbReference>
<dbReference type="PANTHER" id="PTHR30126:SF4">
    <property type="entry name" value="LYSR FAMILY TRANSCRIPTIONAL REGULATOR"/>
    <property type="match status" value="1"/>
</dbReference>
<dbReference type="InterPro" id="IPR005119">
    <property type="entry name" value="LysR_subst-bd"/>
</dbReference>
<evidence type="ECO:0000256" key="3">
    <source>
        <dbReference type="ARBA" id="ARBA00023125"/>
    </source>
</evidence>
<reference evidence="7 8" key="1">
    <citation type="submission" date="2020-08" db="EMBL/GenBank/DDBJ databases">
        <title>Genomic Encyclopedia of Type Strains, Phase IV (KMG-IV): sequencing the most valuable type-strain genomes for metagenomic binning, comparative biology and taxonomic classification.</title>
        <authorList>
            <person name="Goeker M."/>
        </authorList>
    </citation>
    <scope>NUCLEOTIDE SEQUENCE [LARGE SCALE GENOMIC DNA]</scope>
    <source>
        <strain evidence="7 8">DSM 23958</strain>
    </source>
</reference>